<evidence type="ECO:0000313" key="2">
    <source>
        <dbReference type="Proteomes" id="UP000196573"/>
    </source>
</evidence>
<dbReference type="OrthoDB" id="9772295at2"/>
<dbReference type="AlphaFoldDB" id="A0A1X7ANQ7"/>
<protein>
    <recommendedName>
        <fullName evidence="3">DUF1800 domain-containing protein</fullName>
    </recommendedName>
</protein>
<gene>
    <name evidence="1" type="ORF">EHSB41UT_03725</name>
</gene>
<dbReference type="Pfam" id="PF08811">
    <property type="entry name" value="DUF1800"/>
    <property type="match status" value="1"/>
</dbReference>
<reference evidence="1 2" key="1">
    <citation type="submission" date="2017-03" db="EMBL/GenBank/DDBJ databases">
        <authorList>
            <person name="Afonso C.L."/>
            <person name="Miller P.J."/>
            <person name="Scott M.A."/>
            <person name="Spackman E."/>
            <person name="Goraichik I."/>
            <person name="Dimitrov K.M."/>
            <person name="Suarez D.L."/>
            <person name="Swayne D.E."/>
        </authorList>
    </citation>
    <scope>NUCLEOTIDE SEQUENCE [LARGE SCALE GENOMIC DNA]</scope>
    <source>
        <strain evidence="1">SB41UT1</strain>
    </source>
</reference>
<keyword evidence="2" id="KW-1185">Reference proteome</keyword>
<proteinExistence type="predicted"/>
<dbReference type="PANTHER" id="PTHR43737">
    <property type="entry name" value="BLL7424 PROTEIN"/>
    <property type="match status" value="1"/>
</dbReference>
<name>A0A1X7ANQ7_9GAMM</name>
<dbReference type="RefSeq" id="WP_087112378.1">
    <property type="nucleotide sequence ID" value="NZ_CBCSCN010000011.1"/>
</dbReference>
<accession>A0A1X7ANQ7</accession>
<dbReference type="Proteomes" id="UP000196573">
    <property type="component" value="Unassembled WGS sequence"/>
</dbReference>
<evidence type="ECO:0008006" key="3">
    <source>
        <dbReference type="Google" id="ProtNLM"/>
    </source>
</evidence>
<dbReference type="PANTHER" id="PTHR43737:SF1">
    <property type="entry name" value="DUF1501 DOMAIN-CONTAINING PROTEIN"/>
    <property type="match status" value="1"/>
</dbReference>
<dbReference type="EMBL" id="FWPT01000009">
    <property type="protein sequence ID" value="SMA49934.1"/>
    <property type="molecule type" value="Genomic_DNA"/>
</dbReference>
<evidence type="ECO:0000313" key="1">
    <source>
        <dbReference type="EMBL" id="SMA49934.1"/>
    </source>
</evidence>
<dbReference type="InterPro" id="IPR014917">
    <property type="entry name" value="DUF1800"/>
</dbReference>
<organism evidence="1 2">
    <name type="scientific">Parendozoicomonas haliclonae</name>
    <dbReference type="NCBI Taxonomy" id="1960125"/>
    <lineage>
        <taxon>Bacteria</taxon>
        <taxon>Pseudomonadati</taxon>
        <taxon>Pseudomonadota</taxon>
        <taxon>Gammaproteobacteria</taxon>
        <taxon>Oceanospirillales</taxon>
        <taxon>Endozoicomonadaceae</taxon>
        <taxon>Parendozoicomonas</taxon>
    </lineage>
</organism>
<sequence length="574" mass="64828">MENNKQEAARFLMQATLGADLETINRVAEKGISKWLDEQLDAPLAADDRFAKKTNAIWQSFRKRLVQAYGQDALDGNGNNPALPYQWYFRMAWWDKNLSGKTENLLRHRIAQALSEILVISENSQLELDAVSMASFYDILYVNAFGQYTDILYDVSMHPAMGVYLSHMNNRKADPERNIHPDENYAREIMQLFSIGLFELNRDGSRVKDSQGRDVPTYDNRDIKELARVFTGLKAASYLYEWNTSTFPYNGSTIDFDDGVSKTYKTIPFVDMVKPMVVDPKFHDTGSKTLLKGRINLPSGQSGTRDIRDVVNALVAHPSTGPYIAHKLIQQLVTSNPSPSYVQAVAEAFGDQGDMKAVVKTLLTHPEARQPKKLKSPLLRTTQLLRAFQAKNKSGKLWLTGDDLKESLAHHPMAAPTVFNFYKPDYAPHGPIDNAGLVAPEFELHNSATSIAYVNTMYNWFFGEYYPLVSTKISMTDTNIPELEPDVLFSYKRDQLNLDFSEELVLARRRDFDGLIDRVSLLLNGTAQCEVREDIKTAIANYPRNPKWVVQTVAFLISISPQFAVLDNQQEGAA</sequence>